<dbReference type="AlphaFoldDB" id="A0A376GWT7"/>
<reference evidence="2 3" key="1">
    <citation type="submission" date="2018-06" db="EMBL/GenBank/DDBJ databases">
        <authorList>
            <consortium name="Pathogen Informatics"/>
            <person name="Doyle S."/>
        </authorList>
    </citation>
    <scope>NUCLEOTIDE SEQUENCE [LARGE SCALE GENOMIC DNA]</scope>
    <source>
        <strain evidence="2 3">NCTC12360</strain>
    </source>
</reference>
<accession>A0A376GWT7</accession>
<evidence type="ECO:0000313" key="3">
    <source>
        <dbReference type="Proteomes" id="UP000254807"/>
    </source>
</evidence>
<sequence length="169" mass="20566">MKFLRVSKYDYKFRDENGKYIRNEWTSYSDIGKKFEGKIFTLDDYKLVELKYINTVLEIAESLDINRFLLTQFEKSRDIDTLIEDNEFLKNMYNNLNKNKQIQLNNIPLVMKLLLREFIWGKLTHEQLVIHFGYDYYLYIGVNKENIENVEQIIKRHDLFYEEKSTSPY</sequence>
<keyword evidence="3" id="KW-1185">Reference proteome</keyword>
<dbReference type="EMBL" id="UFYW01000001">
    <property type="protein sequence ID" value="STD82496.1"/>
    <property type="molecule type" value="Genomic_DNA"/>
</dbReference>
<protein>
    <submittedName>
        <fullName evidence="2">Uncharacterized protein</fullName>
    </submittedName>
</protein>
<dbReference type="Proteomes" id="UP000254807">
    <property type="component" value="Unassembled WGS sequence"/>
</dbReference>
<dbReference type="OrthoDB" id="286090at2"/>
<organism evidence="2 3">
    <name type="scientific">Enterococcus gallinarum</name>
    <dbReference type="NCBI Taxonomy" id="1353"/>
    <lineage>
        <taxon>Bacteria</taxon>
        <taxon>Bacillati</taxon>
        <taxon>Bacillota</taxon>
        <taxon>Bacilli</taxon>
        <taxon>Lactobacillales</taxon>
        <taxon>Enterococcaceae</taxon>
        <taxon>Enterococcus</taxon>
    </lineage>
</organism>
<feature type="coiled-coil region" evidence="1">
    <location>
        <begin position="79"/>
        <end position="106"/>
    </location>
</feature>
<evidence type="ECO:0000313" key="2">
    <source>
        <dbReference type="EMBL" id="STD82496.1"/>
    </source>
</evidence>
<gene>
    <name evidence="2" type="ORF">NCTC12360_00925</name>
</gene>
<evidence type="ECO:0000256" key="1">
    <source>
        <dbReference type="SAM" id="Coils"/>
    </source>
</evidence>
<name>A0A376GWT7_ENTGA</name>
<proteinExistence type="predicted"/>
<keyword evidence="1" id="KW-0175">Coiled coil</keyword>
<dbReference type="RefSeq" id="WP_060815589.1">
    <property type="nucleotide sequence ID" value="NZ_JARPZP010000035.1"/>
</dbReference>